<organism evidence="1 2">
    <name type="scientific">Culter alburnus</name>
    <name type="common">Topmouth culter</name>
    <dbReference type="NCBI Taxonomy" id="194366"/>
    <lineage>
        <taxon>Eukaryota</taxon>
        <taxon>Metazoa</taxon>
        <taxon>Chordata</taxon>
        <taxon>Craniata</taxon>
        <taxon>Vertebrata</taxon>
        <taxon>Euteleostomi</taxon>
        <taxon>Actinopterygii</taxon>
        <taxon>Neopterygii</taxon>
        <taxon>Teleostei</taxon>
        <taxon>Ostariophysi</taxon>
        <taxon>Cypriniformes</taxon>
        <taxon>Xenocyprididae</taxon>
        <taxon>Xenocypridinae</taxon>
        <taxon>Culter</taxon>
    </lineage>
</organism>
<evidence type="ECO:0000313" key="1">
    <source>
        <dbReference type="EMBL" id="KAK9963207.1"/>
    </source>
</evidence>
<dbReference type="EMBL" id="JAWDJR010000014">
    <property type="protein sequence ID" value="KAK9963207.1"/>
    <property type="molecule type" value="Genomic_DNA"/>
</dbReference>
<feature type="non-terminal residue" evidence="1">
    <location>
        <position position="1"/>
    </location>
</feature>
<name>A0AAW1ZQB3_CULAL</name>
<proteinExistence type="predicted"/>
<keyword evidence="2" id="KW-1185">Reference proteome</keyword>
<reference evidence="1 2" key="1">
    <citation type="submission" date="2024-05" db="EMBL/GenBank/DDBJ databases">
        <title>A high-quality chromosomal-level genome assembly of Topmouth culter (Culter alburnus).</title>
        <authorList>
            <person name="Zhao H."/>
        </authorList>
    </citation>
    <scope>NUCLEOTIDE SEQUENCE [LARGE SCALE GENOMIC DNA]</scope>
    <source>
        <strain evidence="1">CATC2023</strain>
        <tissue evidence="1">Muscle</tissue>
    </source>
</reference>
<gene>
    <name evidence="1" type="ORF">ABG768_006417</name>
</gene>
<dbReference type="Proteomes" id="UP001479290">
    <property type="component" value="Unassembled WGS sequence"/>
</dbReference>
<protein>
    <submittedName>
        <fullName evidence="1">Uncharacterized protein</fullName>
    </submittedName>
</protein>
<evidence type="ECO:0000313" key="2">
    <source>
        <dbReference type="Proteomes" id="UP001479290"/>
    </source>
</evidence>
<accession>A0AAW1ZQB3</accession>
<feature type="non-terminal residue" evidence="1">
    <location>
        <position position="61"/>
    </location>
</feature>
<comment type="caution">
    <text evidence="1">The sequence shown here is derived from an EMBL/GenBank/DDBJ whole genome shotgun (WGS) entry which is preliminary data.</text>
</comment>
<dbReference type="AlphaFoldDB" id="A0AAW1ZQB3"/>
<sequence>GNNRSEGQADPRPMPCRKEHWKEYQNTNPPMLQEVGSCTAVGRAQMQTQERFPVCLSKVHE</sequence>